<dbReference type="PANTHER" id="PTHR45857">
    <property type="entry name" value="FORMIN-LIKE PROTEIN"/>
    <property type="match status" value="1"/>
</dbReference>
<feature type="domain" description="PH" evidence="3">
    <location>
        <begin position="23"/>
        <end position="127"/>
    </location>
</feature>
<dbReference type="GO" id="GO:0051015">
    <property type="term" value="F:actin filament binding"/>
    <property type="evidence" value="ECO:0007669"/>
    <property type="project" value="TreeGrafter"/>
</dbReference>
<dbReference type="GO" id="GO:0008360">
    <property type="term" value="P:regulation of cell shape"/>
    <property type="evidence" value="ECO:0007669"/>
    <property type="project" value="TreeGrafter"/>
</dbReference>
<dbReference type="SMART" id="SM00233">
    <property type="entry name" value="PH"/>
    <property type="match status" value="2"/>
</dbReference>
<organism evidence="5 6">
    <name type="scientific">Chrysophaeum taylorii</name>
    <dbReference type="NCBI Taxonomy" id="2483200"/>
    <lineage>
        <taxon>Eukaryota</taxon>
        <taxon>Sar</taxon>
        <taxon>Stramenopiles</taxon>
        <taxon>Ochrophyta</taxon>
        <taxon>Pelagophyceae</taxon>
        <taxon>Pelagomonadales</taxon>
        <taxon>Pelagomonadaceae</taxon>
        <taxon>Chrysophaeum</taxon>
    </lineage>
</organism>
<feature type="compositionally biased region" description="Basic and acidic residues" evidence="2">
    <location>
        <begin position="433"/>
        <end position="442"/>
    </location>
</feature>
<dbReference type="PANTHER" id="PTHR45857:SF8">
    <property type="entry name" value="FORMIN-HOMOLOGY AND ZINC FINGER DOMAINS PROTEIN 1"/>
    <property type="match status" value="1"/>
</dbReference>
<feature type="compositionally biased region" description="Acidic residues" evidence="2">
    <location>
        <begin position="1362"/>
        <end position="1374"/>
    </location>
</feature>
<dbReference type="Gene3D" id="1.20.58.2220">
    <property type="entry name" value="Formin, FH2 domain"/>
    <property type="match status" value="1"/>
</dbReference>
<feature type="compositionally biased region" description="Basic and acidic residues" evidence="2">
    <location>
        <begin position="1345"/>
        <end position="1361"/>
    </location>
</feature>
<gene>
    <name evidence="5" type="ORF">CTAYLR_005629</name>
</gene>
<feature type="compositionally biased region" description="Polar residues" evidence="2">
    <location>
        <begin position="604"/>
        <end position="613"/>
    </location>
</feature>
<comment type="caution">
    <text evidence="5">The sequence shown here is derived from an EMBL/GenBank/DDBJ whole genome shotgun (WGS) entry which is preliminary data.</text>
</comment>
<dbReference type="InterPro" id="IPR011993">
    <property type="entry name" value="PH-like_dom_sf"/>
</dbReference>
<evidence type="ECO:0000256" key="2">
    <source>
        <dbReference type="SAM" id="MobiDB-lite"/>
    </source>
</evidence>
<sequence>MSRPSSGSLGGMKLRRQTVSGDVVSKSGWLLKQSGGKRVRMHWDRRYVVIKNGKVAYYKYAGDKRPQGEFDLGDVLDVRASGFEEDEGEVPAEQRLEVLTSGRRWVFAVEDASLKSGWVGAFLGTWNEEEDKAVVARLWVRSQRTWAMSWVGIEGDCIVRYKSSPSSEATHRFGPLKGCDPVAPAKWMFGRDLVSFVARTETEEMSFACTEPEREAWLAQIRASVAERVGGQLRRLCRREKVDAAAREEAEDAATCVLALDDISSELAYWVFEAALRRFYAPKASAVACARLAEIAARSADGQLNVVSALRRVGWGVVLARLRDVEESFRTLSDCDDGAEDAFSFASALVDLVATIATRPCSVKPTDVQRRLKIQTEMRAAGVLARLDTLRDRAAEIAEGPTARLVLSQEPKQRRRFTLFPSSSGGGAASDSPEPRRSARDGRLSLTPKIAAAQAIKAIFDEFDAQVLDDESRETQRLLDARCHLDALDAGVYADASAPREALQALVAALDRALVQASTDPERLKASPALKVLMGQDAAFFSDDAALLETAKPSELVVEDVVDVARPKSNWGTSHRSLPKAKAISAINRLFKANRAVHAFSITKPASSPTTAGPSEEETNEDQPPPESGGGGGGGESTEPVVDQEESTLDPRAALNNMIVARANPPDAEEEDAAATPDPRAALNKMIVARGKPPDAEEEDAAAAPDPRAALNKMIVARKAPPSGGEDAAAAAAAAPDPRAALNKMIVARKAPPSGGEDAAAAAPDPRAALNKMIVARKAPPSGGEDAAAAAPDPRAALNKMIGARKAPAAPPKVEDGGAVNSKVPAASSGGKDPYRVFRMRLQSCQDDDDRAGLAAMMAKDGLDPSKLGLSVPGKASKKASVPEKAAVPELGATPSVALKGFHWDTISDKATFESSFWAKETEIKSAARSAVVKALPLVESSFPAPSTKAPTVARKKPNEAVKEEAVIKAFEPERLQAVAFALRNLKSHQRGIDEPEAAALAVKSRLEADDAFFEDDEDEEDEEENERILEDMKLLEQAALPTNPDEDEAELERLRVAKKRETGSSKLQVEATYVLAVRERCPRLRPRLGVVRAKLTAATRIAEASERLNRREAVITAIEASTALRAVLRVALFVGNALNHSSKPRLAAGVRISGLEKLGSARATAPGETVANALDLVVRVARDFPPTADLAADLVRPLEATQNDEPVDDVLASLTADQKLASRLARQEDYSAPLDVFASSLKKHVEQLTRCRDRADAATNSLLVRFGENPKTCDARDWFANLLSFVKAFDRVWRTFEANDRAAKRAAREAAAKHRLALRRVNSKNADLLPEPSAALGAGGAHRPLAELSRRLPASPHDDTVVTEDDSEDTPPL</sequence>
<keyword evidence="6" id="KW-1185">Reference proteome</keyword>
<dbReference type="GO" id="GO:0005829">
    <property type="term" value="C:cytosol"/>
    <property type="evidence" value="ECO:0007669"/>
    <property type="project" value="TreeGrafter"/>
</dbReference>
<dbReference type="Pfam" id="PF02181">
    <property type="entry name" value="FH2"/>
    <property type="match status" value="1"/>
</dbReference>
<accession>A0AAD7UQC2</accession>
<comment type="similarity">
    <text evidence="1">Belongs to the formin homology family.</text>
</comment>
<dbReference type="EMBL" id="JAQMWT010000014">
    <property type="protein sequence ID" value="KAJ8613979.1"/>
    <property type="molecule type" value="Genomic_DNA"/>
</dbReference>
<evidence type="ECO:0000259" key="3">
    <source>
        <dbReference type="PROSITE" id="PS50003"/>
    </source>
</evidence>
<name>A0AAD7UQC2_9STRA</name>
<dbReference type="SUPFAM" id="SSF101447">
    <property type="entry name" value="Formin homology 2 domain (FH2 domain)"/>
    <property type="match status" value="1"/>
</dbReference>
<protein>
    <recommendedName>
        <fullName evidence="7">Formin-like protein</fullName>
    </recommendedName>
</protein>
<evidence type="ECO:0000256" key="1">
    <source>
        <dbReference type="ARBA" id="ARBA00023449"/>
    </source>
</evidence>
<dbReference type="GO" id="GO:0030866">
    <property type="term" value="P:cortical actin cytoskeleton organization"/>
    <property type="evidence" value="ECO:0007669"/>
    <property type="project" value="TreeGrafter"/>
</dbReference>
<dbReference type="PROSITE" id="PS51444">
    <property type="entry name" value="FH2"/>
    <property type="match status" value="1"/>
</dbReference>
<evidence type="ECO:0000259" key="4">
    <source>
        <dbReference type="PROSITE" id="PS51444"/>
    </source>
</evidence>
<dbReference type="GO" id="GO:0016477">
    <property type="term" value="P:cell migration"/>
    <property type="evidence" value="ECO:0007669"/>
    <property type="project" value="TreeGrafter"/>
</dbReference>
<dbReference type="SUPFAM" id="SSF50729">
    <property type="entry name" value="PH domain-like"/>
    <property type="match status" value="1"/>
</dbReference>
<dbReference type="Gene3D" id="2.30.29.30">
    <property type="entry name" value="Pleckstrin-homology domain (PH domain)/Phosphotyrosine-binding domain (PTB)"/>
    <property type="match status" value="1"/>
</dbReference>
<evidence type="ECO:0000313" key="5">
    <source>
        <dbReference type="EMBL" id="KAJ8613979.1"/>
    </source>
</evidence>
<feature type="region of interest" description="Disordered" evidence="2">
    <location>
        <begin position="1330"/>
        <end position="1374"/>
    </location>
</feature>
<feature type="domain" description="FH2" evidence="4">
    <location>
        <begin position="889"/>
        <end position="1316"/>
    </location>
</feature>
<feature type="region of interest" description="Disordered" evidence="2">
    <location>
        <begin position="808"/>
        <end position="832"/>
    </location>
</feature>
<reference evidence="5" key="1">
    <citation type="submission" date="2023-01" db="EMBL/GenBank/DDBJ databases">
        <title>Metagenome sequencing of chrysophaentin producing Chrysophaeum taylorii.</title>
        <authorList>
            <person name="Davison J."/>
            <person name="Bewley C."/>
        </authorList>
    </citation>
    <scope>NUCLEOTIDE SEQUENCE</scope>
    <source>
        <strain evidence="5">NIES-1699</strain>
    </source>
</reference>
<dbReference type="InterPro" id="IPR001849">
    <property type="entry name" value="PH_domain"/>
</dbReference>
<dbReference type="Proteomes" id="UP001230188">
    <property type="component" value="Unassembled WGS sequence"/>
</dbReference>
<dbReference type="PROSITE" id="PS50003">
    <property type="entry name" value="PH_DOMAIN"/>
    <property type="match status" value="1"/>
</dbReference>
<dbReference type="InterPro" id="IPR043592">
    <property type="entry name" value="FMNL_animal"/>
</dbReference>
<evidence type="ECO:0000313" key="6">
    <source>
        <dbReference type="Proteomes" id="UP001230188"/>
    </source>
</evidence>
<evidence type="ECO:0008006" key="7">
    <source>
        <dbReference type="Google" id="ProtNLM"/>
    </source>
</evidence>
<dbReference type="InterPro" id="IPR015425">
    <property type="entry name" value="FH2_Formin"/>
</dbReference>
<feature type="region of interest" description="Disordered" evidence="2">
    <location>
        <begin position="417"/>
        <end position="442"/>
    </location>
</feature>
<dbReference type="InterPro" id="IPR042201">
    <property type="entry name" value="FH2_Formin_sf"/>
</dbReference>
<feature type="region of interest" description="Disordered" evidence="2">
    <location>
        <begin position="602"/>
        <end position="648"/>
    </location>
</feature>
<dbReference type="Pfam" id="PF00169">
    <property type="entry name" value="PH"/>
    <property type="match status" value="1"/>
</dbReference>
<proteinExistence type="inferred from homology"/>
<dbReference type="CDD" id="cd00821">
    <property type="entry name" value="PH"/>
    <property type="match status" value="1"/>
</dbReference>